<dbReference type="AlphaFoldDB" id="A0A8T2QWZ1"/>
<feature type="region of interest" description="Disordered" evidence="1">
    <location>
        <begin position="428"/>
        <end position="455"/>
    </location>
</feature>
<sequence length="747" mass="83763">MLDMDNADMVDSARKDYNSSNDIAERDLETCEMYDNVAASRTKHQKFSSFKSVALEALGKEMIQNLLVAVKEDMKATFETSMCDFKQFIYQVFGAQNHQIAELIKANFETSMCDFKQFMYQAYGAQDHQIKELIKATFETLMCDFKQLMKAMCDLKREFEELRNSLKMQVCNKGSSIRVPEQLQSLPDSCLQLEFSDDPSPKLYTSEKFKGGHVFVKDGSTGEIVKSGPSSAAKVQIVPIDGDFGEKNDEWTSEDFEKNVLKERNGKGPLLTGDLIVTLKEGIGNLGELTFTDNSRCRTSGKFRLGVKVVTESCDGITIKQGITKAFKVIENRGMVYGKHEIPCPNDEVWRLVKIHKDGVLHKRLQGKGIKTVSDFLECYEHYGQKLSIDLGIKRKDWYAILEHAKKCVSKDLGHTFHLDMSSQPVDLLQGPVQQPSTDQPAELPQETPQQPSVPPLDKTLDIGIIHSWNDSFLESNAGNAIPNDLSPNVASAASGHHDPGSLMYSEGTSGIQEKFQGASDFWECIKAYDPRPSDDHAPRYPVSATNGRQLSMQQVDCSQDVRLSHGIARPHCVPMLNDIPDFELEHNSQNGQDNHFLDGTIEENQITECNVVINSGCATPPQTSIQNHLPSSASFARLQLPSESHEPVPLTCDSISTVFQERFHEPPTDQEGYAAHGPTSKDMLSVEDMNWFEWLQEFVPLLPDPGYIGGNVCSYRRKNAVYWAAILSVVFLQKLSKGKKRRRIQF</sequence>
<dbReference type="PANTHER" id="PTHR31713">
    <property type="entry name" value="OS02G0177800 PROTEIN"/>
    <property type="match status" value="1"/>
</dbReference>
<dbReference type="InterPro" id="IPR046831">
    <property type="entry name" value="Calmodulin_bind_N"/>
</dbReference>
<dbReference type="Proteomes" id="UP000825935">
    <property type="component" value="Chromosome 31"/>
</dbReference>
<keyword evidence="5" id="KW-1185">Reference proteome</keyword>
<protein>
    <submittedName>
        <fullName evidence="4">Uncharacterized protein</fullName>
    </submittedName>
</protein>
<organism evidence="4 5">
    <name type="scientific">Ceratopteris richardii</name>
    <name type="common">Triangle waterfern</name>
    <dbReference type="NCBI Taxonomy" id="49495"/>
    <lineage>
        <taxon>Eukaryota</taxon>
        <taxon>Viridiplantae</taxon>
        <taxon>Streptophyta</taxon>
        <taxon>Embryophyta</taxon>
        <taxon>Tracheophyta</taxon>
        <taxon>Polypodiopsida</taxon>
        <taxon>Polypodiidae</taxon>
        <taxon>Polypodiales</taxon>
        <taxon>Pteridineae</taxon>
        <taxon>Pteridaceae</taxon>
        <taxon>Parkerioideae</taxon>
        <taxon>Ceratopteris</taxon>
    </lineage>
</organism>
<dbReference type="GO" id="GO:0043565">
    <property type="term" value="F:sequence-specific DNA binding"/>
    <property type="evidence" value="ECO:0007669"/>
    <property type="project" value="TreeGrafter"/>
</dbReference>
<gene>
    <name evidence="4" type="ORF">KP509_31G029800</name>
</gene>
<dbReference type="EMBL" id="CM035436">
    <property type="protein sequence ID" value="KAH7288526.1"/>
    <property type="molecule type" value="Genomic_DNA"/>
</dbReference>
<proteinExistence type="predicted"/>
<dbReference type="GO" id="GO:0080142">
    <property type="term" value="P:regulation of salicylic acid biosynthetic process"/>
    <property type="evidence" value="ECO:0007669"/>
    <property type="project" value="TreeGrafter"/>
</dbReference>
<evidence type="ECO:0000313" key="5">
    <source>
        <dbReference type="Proteomes" id="UP000825935"/>
    </source>
</evidence>
<comment type="caution">
    <text evidence="4">The sequence shown here is derived from an EMBL/GenBank/DDBJ whole genome shotgun (WGS) entry which is preliminary data.</text>
</comment>
<dbReference type="OrthoDB" id="1604062at2759"/>
<dbReference type="Pfam" id="PF07887">
    <property type="entry name" value="Calmodulin_bind"/>
    <property type="match status" value="1"/>
</dbReference>
<reference evidence="4" key="1">
    <citation type="submission" date="2021-08" db="EMBL/GenBank/DDBJ databases">
        <title>WGS assembly of Ceratopteris richardii.</title>
        <authorList>
            <person name="Marchant D.B."/>
            <person name="Chen G."/>
            <person name="Jenkins J."/>
            <person name="Shu S."/>
            <person name="Leebens-Mack J."/>
            <person name="Grimwood J."/>
            <person name="Schmutz J."/>
            <person name="Soltis P."/>
            <person name="Soltis D."/>
            <person name="Chen Z.-H."/>
        </authorList>
    </citation>
    <scope>NUCLEOTIDE SEQUENCE</scope>
    <source>
        <strain evidence="4">Whitten #5841</strain>
        <tissue evidence="4">Leaf</tissue>
    </source>
</reference>
<evidence type="ECO:0000259" key="2">
    <source>
        <dbReference type="Pfam" id="PF07887"/>
    </source>
</evidence>
<feature type="domain" description="Calmodulin binding protein-like N-terminal" evidence="2">
    <location>
        <begin position="191"/>
        <end position="329"/>
    </location>
</feature>
<dbReference type="InterPro" id="IPR012416">
    <property type="entry name" value="CBP60"/>
</dbReference>
<dbReference type="GO" id="GO:0005634">
    <property type="term" value="C:nucleus"/>
    <property type="evidence" value="ECO:0007669"/>
    <property type="project" value="TreeGrafter"/>
</dbReference>
<dbReference type="GO" id="GO:0005516">
    <property type="term" value="F:calmodulin binding"/>
    <property type="evidence" value="ECO:0007669"/>
    <property type="project" value="InterPro"/>
</dbReference>
<accession>A0A8T2QWZ1</accession>
<evidence type="ECO:0000259" key="3">
    <source>
        <dbReference type="Pfam" id="PF20451"/>
    </source>
</evidence>
<dbReference type="InterPro" id="IPR046830">
    <property type="entry name" value="Calmod_bind_M"/>
</dbReference>
<dbReference type="GO" id="GO:0003700">
    <property type="term" value="F:DNA-binding transcription factor activity"/>
    <property type="evidence" value="ECO:0007669"/>
    <property type="project" value="TreeGrafter"/>
</dbReference>
<name>A0A8T2QWZ1_CERRI</name>
<feature type="domain" description="Calmodulin binding protein central" evidence="3">
    <location>
        <begin position="345"/>
        <end position="408"/>
    </location>
</feature>
<dbReference type="PANTHER" id="PTHR31713:SF96">
    <property type="entry name" value="OS02G0562300 PROTEIN"/>
    <property type="match status" value="1"/>
</dbReference>
<evidence type="ECO:0000313" key="4">
    <source>
        <dbReference type="EMBL" id="KAH7288526.1"/>
    </source>
</evidence>
<dbReference type="Pfam" id="PF20451">
    <property type="entry name" value="Calmod_bind_M"/>
    <property type="match status" value="1"/>
</dbReference>
<evidence type="ECO:0000256" key="1">
    <source>
        <dbReference type="SAM" id="MobiDB-lite"/>
    </source>
</evidence>